<keyword evidence="10" id="KW-1185">Reference proteome</keyword>
<evidence type="ECO:0000313" key="10">
    <source>
        <dbReference type="Proteomes" id="UP000002695"/>
    </source>
</evidence>
<dbReference type="CDD" id="cd05656">
    <property type="entry name" value="M42_Frv"/>
    <property type="match status" value="1"/>
</dbReference>
<keyword evidence="5" id="KW-0378">Hydrolase</keyword>
<dbReference type="PATRIC" id="fig|588858.6.peg.1849"/>
<dbReference type="GO" id="GO:0004177">
    <property type="term" value="F:aminopeptidase activity"/>
    <property type="evidence" value="ECO:0007669"/>
    <property type="project" value="UniProtKB-UniRule"/>
</dbReference>
<evidence type="ECO:0000256" key="6">
    <source>
        <dbReference type="PIRNR" id="PIRNR001123"/>
    </source>
</evidence>
<sequence>MTFSVQETLFSLLRLNGISGHENSIANVMQHAFEQQAKDVWRDRLGNVVARYGSDKPDALRLMIFAHMDEVGFMVRKIEPSGFLRFERVGGPAQITMPGSIVTLAGRSGDIMGCIGIKAYHFAKGDERTQPPALDKLWIDIGAKDKADAERMGIQVGTPVTLYNPPHCLGNDLVCSKALDDRLGCTALLGVAEALASTPLDIAVFLVASVQEEFNIRGIIPVLRRVRPDLAIGIDITPSCDTPDLQDYSDVRVNHGVGITCLNYHGRGTLAGLITPPRLLRMLETTAHENNIPVQREVAPGVITETGYIQVELDGIPCASLSIPCRYTHSPAEVASLRDLADCIRLLTALANMSPEQFPIEPETGATQEARP</sequence>
<comment type="similarity">
    <text evidence="1 6">Belongs to the peptidase M42 family.</text>
</comment>
<dbReference type="HOGENOM" id="CLU_047249_0_1_6"/>
<dbReference type="AlphaFoldDB" id="A0A0F6B1N6"/>
<feature type="binding site" evidence="8">
    <location>
        <position position="67"/>
    </location>
    <ligand>
        <name>Zn(2+)</name>
        <dbReference type="ChEBI" id="CHEBI:29105"/>
        <label>1</label>
    </ligand>
</feature>
<keyword evidence="2" id="KW-0031">Aminopeptidase</keyword>
<feature type="binding site" evidence="8">
    <location>
        <position position="180"/>
    </location>
    <ligand>
        <name>Zn(2+)</name>
        <dbReference type="ChEBI" id="CHEBI:29105"/>
        <label>2</label>
    </ligand>
</feature>
<dbReference type="Proteomes" id="UP000002695">
    <property type="component" value="Chromosome"/>
</dbReference>
<proteinExistence type="inferred from homology"/>
<evidence type="ECO:0000256" key="7">
    <source>
        <dbReference type="PIRSR" id="PIRSR001123-1"/>
    </source>
</evidence>
<dbReference type="InterPro" id="IPR008007">
    <property type="entry name" value="Peptidase_M42"/>
</dbReference>
<evidence type="ECO:0000256" key="2">
    <source>
        <dbReference type="ARBA" id="ARBA00022438"/>
    </source>
</evidence>
<reference evidence="9 10" key="1">
    <citation type="journal article" date="2010" name="J. Bacteriol.">
        <title>Short-term signatures of evolutionary change in the Salmonella enterica serovar typhimurium 14028 genome.</title>
        <authorList>
            <person name="Jarvik T."/>
            <person name="Smillie C."/>
            <person name="Groisman E.A."/>
            <person name="Ochman H."/>
        </authorList>
    </citation>
    <scope>NUCLEOTIDE SEQUENCE [LARGE SCALE GENOMIC DNA]</scope>
    <source>
        <strain evidence="10">14028s / SGSC 2262</strain>
    </source>
</reference>
<feature type="binding site" evidence="8">
    <location>
        <position position="235"/>
    </location>
    <ligand>
        <name>Zn(2+)</name>
        <dbReference type="ChEBI" id="CHEBI:29105"/>
        <label>1</label>
    </ligand>
</feature>
<evidence type="ECO:0000256" key="5">
    <source>
        <dbReference type="ARBA" id="ARBA00022801"/>
    </source>
</evidence>
<dbReference type="EMBL" id="CP001363">
    <property type="protein sequence ID" value="ACY88422.1"/>
    <property type="molecule type" value="Genomic_DNA"/>
</dbReference>
<dbReference type="GO" id="GO:0006508">
    <property type="term" value="P:proteolysis"/>
    <property type="evidence" value="ECO:0007669"/>
    <property type="project" value="UniProtKB-KW"/>
</dbReference>
<gene>
    <name evidence="9" type="ordered locus">STM14_1951</name>
</gene>
<dbReference type="PANTHER" id="PTHR32481">
    <property type="entry name" value="AMINOPEPTIDASE"/>
    <property type="match status" value="1"/>
</dbReference>
<evidence type="ECO:0000313" key="9">
    <source>
        <dbReference type="EMBL" id="ACY88422.1"/>
    </source>
</evidence>
<dbReference type="Gene3D" id="3.40.630.10">
    <property type="entry name" value="Zn peptidases"/>
    <property type="match status" value="1"/>
</dbReference>
<dbReference type="Pfam" id="PF05343">
    <property type="entry name" value="Peptidase_M42"/>
    <property type="match status" value="1"/>
</dbReference>
<feature type="active site" description="Proton acceptor" evidence="7">
    <location>
        <position position="212"/>
    </location>
</feature>
<dbReference type="PANTHER" id="PTHR32481:SF12">
    <property type="entry name" value="AMINOPEPTIDASE SGCX-RELATED"/>
    <property type="match status" value="1"/>
</dbReference>
<dbReference type="GO" id="GO:0046872">
    <property type="term" value="F:metal ion binding"/>
    <property type="evidence" value="ECO:0007669"/>
    <property type="project" value="UniProtKB-UniRule"/>
</dbReference>
<dbReference type="InterPro" id="IPR051464">
    <property type="entry name" value="Peptidase_M42_aminopept"/>
</dbReference>
<protein>
    <submittedName>
        <fullName evidence="9">Cellulase protein</fullName>
    </submittedName>
</protein>
<dbReference type="SUPFAM" id="SSF101821">
    <property type="entry name" value="Aminopeptidase/glucanase lid domain"/>
    <property type="match status" value="1"/>
</dbReference>
<dbReference type="BioCyc" id="SENT588858:STM14_RS08935-MONOMER"/>
<organism evidence="9 10">
    <name type="scientific">Salmonella typhimurium (strain 14028s / SGSC 2262)</name>
    <dbReference type="NCBI Taxonomy" id="588858"/>
    <lineage>
        <taxon>Bacteria</taxon>
        <taxon>Pseudomonadati</taxon>
        <taxon>Pseudomonadota</taxon>
        <taxon>Gammaproteobacteria</taxon>
        <taxon>Enterobacterales</taxon>
        <taxon>Enterobacteriaceae</taxon>
        <taxon>Salmonella</taxon>
    </lineage>
</organism>
<feature type="binding site" evidence="8">
    <location>
        <position position="213"/>
    </location>
    <ligand>
        <name>Zn(2+)</name>
        <dbReference type="ChEBI" id="CHEBI:29105"/>
        <label>2</label>
    </ligand>
</feature>
<feature type="binding site" evidence="8">
    <location>
        <position position="180"/>
    </location>
    <ligand>
        <name>Zn(2+)</name>
        <dbReference type="ChEBI" id="CHEBI:29105"/>
        <label>1</label>
    </ligand>
</feature>
<dbReference type="InterPro" id="IPR023367">
    <property type="entry name" value="Peptidase_M42_dom2"/>
</dbReference>
<accession>A0A0F6B1N6</accession>
<evidence type="ECO:0000256" key="4">
    <source>
        <dbReference type="ARBA" id="ARBA00022723"/>
    </source>
</evidence>
<dbReference type="KEGG" id="seo:STM14_1951"/>
<dbReference type="SUPFAM" id="SSF53187">
    <property type="entry name" value="Zn-dependent exopeptidases"/>
    <property type="match status" value="1"/>
</dbReference>
<evidence type="ECO:0000256" key="3">
    <source>
        <dbReference type="ARBA" id="ARBA00022670"/>
    </source>
</evidence>
<dbReference type="PIRSF" id="PIRSF001123">
    <property type="entry name" value="PepA_GA"/>
    <property type="match status" value="1"/>
</dbReference>
<feature type="binding site" evidence="8">
    <location>
        <position position="329"/>
    </location>
    <ligand>
        <name>Zn(2+)</name>
        <dbReference type="ChEBI" id="CHEBI:29105"/>
        <label>2</label>
    </ligand>
</feature>
<comment type="cofactor">
    <cofactor evidence="8">
        <name>a divalent metal cation</name>
        <dbReference type="ChEBI" id="CHEBI:60240"/>
    </cofactor>
    <text evidence="8">Binds 2 divalent metal cations per subunit.</text>
</comment>
<dbReference type="SMR" id="A0A0F6B1N6"/>
<dbReference type="RefSeq" id="WP_000144617.1">
    <property type="nucleotide sequence ID" value="NC_016856.1"/>
</dbReference>
<keyword evidence="4 8" id="KW-0479">Metal-binding</keyword>
<keyword evidence="3" id="KW-0645">Protease</keyword>
<evidence type="ECO:0000256" key="1">
    <source>
        <dbReference type="ARBA" id="ARBA00006272"/>
    </source>
</evidence>
<dbReference type="Gene3D" id="2.40.30.40">
    <property type="entry name" value="Peptidase M42, domain 2"/>
    <property type="match status" value="1"/>
</dbReference>
<name>A0A0F6B1N6_SALT1</name>
<evidence type="ECO:0000256" key="8">
    <source>
        <dbReference type="PIRSR" id="PIRSR001123-2"/>
    </source>
</evidence>